<organism evidence="8 9">
    <name type="scientific">Thalassospira xiamenensis</name>
    <dbReference type="NCBI Taxonomy" id="220697"/>
    <lineage>
        <taxon>Bacteria</taxon>
        <taxon>Pseudomonadati</taxon>
        <taxon>Pseudomonadota</taxon>
        <taxon>Alphaproteobacteria</taxon>
        <taxon>Rhodospirillales</taxon>
        <taxon>Thalassospiraceae</taxon>
        <taxon>Thalassospira</taxon>
    </lineage>
</organism>
<comment type="similarity">
    <text evidence="2">Belongs to the VirD4/TraG family.</text>
</comment>
<dbReference type="EMBL" id="OBMM01000006">
    <property type="protein sequence ID" value="SOC27995.1"/>
    <property type="molecule type" value="Genomic_DNA"/>
</dbReference>
<comment type="subcellular location">
    <subcellularLocation>
        <location evidence="1">Cell membrane</location>
        <topology evidence="1">Multi-pass membrane protein</topology>
    </subcellularLocation>
</comment>
<evidence type="ECO:0000256" key="3">
    <source>
        <dbReference type="ARBA" id="ARBA00022475"/>
    </source>
</evidence>
<evidence type="ECO:0000256" key="5">
    <source>
        <dbReference type="ARBA" id="ARBA00022989"/>
    </source>
</evidence>
<sequence>MMGTGLFRVVMVLLWALGAMVVALGVFNGDYELALLGAVCFIIPMFLPLIVIILNRLQSSPSNKKQSVSPMQAARMKAEGQWAKAEDLDARKLLDPKPSIVLGRWGTEKRLIGSSGLRRVITFSSKPEEYYRASAEPNALLHTGALFVYERHGSIYRAVQDRRKKLGQRVILIDPHGQAGAETDQFNPCDFMRQQGEGLIADAGLIADTLLAPVFVQELDEQETRAARTLLQGFIVYTMQKSLKENRSLAEVRRNLVMPSHRFYKILEELMGIESADGRISDIALTILDMTEDQRLSIIEACRMATADFDNPAIARVVGNSTFGIDDLTGRPVSIFIVGQMGGETPDTQTAFSRVMIGAMMQLITRRDWKSGDAEFLVLFDGIEAIGRMPLFERLLGGGLGDGMIIWPGFSGVSGLMDVCLNWENVVGRADAISVLSQDGAFNLDWVSGLTAMSKFDDTGGGASGDRPVHLRPQDNQPILRSTEVARFPAEEQILFRKGVPPIRAYRIDWYHDEMFQGMAVHAPTFS</sequence>
<protein>
    <submittedName>
        <fullName evidence="8">Type IV secretion system protein VirD4</fullName>
    </submittedName>
</protein>
<dbReference type="InterPro" id="IPR027417">
    <property type="entry name" value="P-loop_NTPase"/>
</dbReference>
<dbReference type="AlphaFoldDB" id="A0A285TUR2"/>
<evidence type="ECO:0000313" key="8">
    <source>
        <dbReference type="EMBL" id="SOC27995.1"/>
    </source>
</evidence>
<keyword evidence="4 7" id="KW-0812">Transmembrane</keyword>
<evidence type="ECO:0000256" key="4">
    <source>
        <dbReference type="ARBA" id="ARBA00022692"/>
    </source>
</evidence>
<evidence type="ECO:0000256" key="2">
    <source>
        <dbReference type="ARBA" id="ARBA00008806"/>
    </source>
</evidence>
<proteinExistence type="inferred from homology"/>
<gene>
    <name evidence="8" type="ORF">SAMN05428964_10650</name>
</gene>
<dbReference type="InterPro" id="IPR051539">
    <property type="entry name" value="T4SS-coupling_protein"/>
</dbReference>
<evidence type="ECO:0000313" key="9">
    <source>
        <dbReference type="Proteomes" id="UP000219068"/>
    </source>
</evidence>
<dbReference type="RefSeq" id="WP_249278136.1">
    <property type="nucleotide sequence ID" value="NZ_OBMM01000006.1"/>
</dbReference>
<evidence type="ECO:0000256" key="1">
    <source>
        <dbReference type="ARBA" id="ARBA00004651"/>
    </source>
</evidence>
<reference evidence="8 9" key="1">
    <citation type="submission" date="2017-08" db="EMBL/GenBank/DDBJ databases">
        <authorList>
            <person name="de Groot N.N."/>
        </authorList>
    </citation>
    <scope>NUCLEOTIDE SEQUENCE [LARGE SCALE GENOMIC DNA]</scope>
    <source>
        <strain evidence="8 9">USBA 78</strain>
    </source>
</reference>
<name>A0A285TUR2_9PROT</name>
<keyword evidence="3" id="KW-1003">Cell membrane</keyword>
<dbReference type="Pfam" id="PF02534">
    <property type="entry name" value="T4SS-DNA_transf"/>
    <property type="match status" value="2"/>
</dbReference>
<dbReference type="Gene3D" id="3.40.50.300">
    <property type="entry name" value="P-loop containing nucleotide triphosphate hydrolases"/>
    <property type="match status" value="1"/>
</dbReference>
<keyword evidence="6 7" id="KW-0472">Membrane</keyword>
<dbReference type="Proteomes" id="UP000219068">
    <property type="component" value="Unassembled WGS sequence"/>
</dbReference>
<feature type="transmembrane region" description="Helical" evidence="7">
    <location>
        <begin position="7"/>
        <end position="27"/>
    </location>
</feature>
<feature type="transmembrane region" description="Helical" evidence="7">
    <location>
        <begin position="33"/>
        <end position="54"/>
    </location>
</feature>
<dbReference type="SUPFAM" id="SSF52540">
    <property type="entry name" value="P-loop containing nucleoside triphosphate hydrolases"/>
    <property type="match status" value="1"/>
</dbReference>
<evidence type="ECO:0000256" key="7">
    <source>
        <dbReference type="SAM" id="Phobius"/>
    </source>
</evidence>
<dbReference type="PANTHER" id="PTHR37937:SF1">
    <property type="entry name" value="CONJUGATIVE TRANSFER: DNA TRANSPORT"/>
    <property type="match status" value="1"/>
</dbReference>
<dbReference type="PANTHER" id="PTHR37937">
    <property type="entry name" value="CONJUGATIVE TRANSFER: DNA TRANSPORT"/>
    <property type="match status" value="1"/>
</dbReference>
<dbReference type="GO" id="GO:0005886">
    <property type="term" value="C:plasma membrane"/>
    <property type="evidence" value="ECO:0007669"/>
    <property type="project" value="UniProtKB-SubCell"/>
</dbReference>
<accession>A0A285TUR2</accession>
<keyword evidence="5 7" id="KW-1133">Transmembrane helix</keyword>
<dbReference type="InterPro" id="IPR003688">
    <property type="entry name" value="TraG/VirD4"/>
</dbReference>
<evidence type="ECO:0000256" key="6">
    <source>
        <dbReference type="ARBA" id="ARBA00023136"/>
    </source>
</evidence>